<dbReference type="Pfam" id="PF07963">
    <property type="entry name" value="N_methyl"/>
    <property type="match status" value="1"/>
</dbReference>
<dbReference type="OrthoDB" id="253619at2"/>
<keyword evidence="1" id="KW-1133">Transmembrane helix</keyword>
<dbReference type="Gene3D" id="3.30.700.10">
    <property type="entry name" value="Glycoprotein, Type 4 Pilin"/>
    <property type="match status" value="1"/>
</dbReference>
<keyword evidence="3" id="KW-1185">Reference proteome</keyword>
<dbReference type="Proteomes" id="UP000322699">
    <property type="component" value="Unassembled WGS sequence"/>
</dbReference>
<protein>
    <recommendedName>
        <fullName evidence="4">Type II secretion system protein G</fullName>
    </recommendedName>
</protein>
<dbReference type="AlphaFoldDB" id="A0A5B1CEJ1"/>
<evidence type="ECO:0008006" key="4">
    <source>
        <dbReference type="Google" id="ProtNLM"/>
    </source>
</evidence>
<gene>
    <name evidence="2" type="ORF">LF1_02440</name>
</gene>
<dbReference type="RefSeq" id="WP_084422745.1">
    <property type="nucleotide sequence ID" value="NZ_LWSK01000068.1"/>
</dbReference>
<feature type="transmembrane region" description="Helical" evidence="1">
    <location>
        <begin position="22"/>
        <end position="43"/>
    </location>
</feature>
<dbReference type="NCBIfam" id="TIGR02532">
    <property type="entry name" value="IV_pilin_GFxxxE"/>
    <property type="match status" value="1"/>
</dbReference>
<dbReference type="InterPro" id="IPR045584">
    <property type="entry name" value="Pilin-like"/>
</dbReference>
<dbReference type="SUPFAM" id="SSF54523">
    <property type="entry name" value="Pili subunits"/>
    <property type="match status" value="1"/>
</dbReference>
<comment type="caution">
    <text evidence="2">The sequence shown here is derived from an EMBL/GenBank/DDBJ whole genome shotgun (WGS) entry which is preliminary data.</text>
</comment>
<keyword evidence="1" id="KW-0472">Membrane</keyword>
<dbReference type="EMBL" id="VRLW01000001">
    <property type="protein sequence ID" value="KAA1257754.1"/>
    <property type="molecule type" value="Genomic_DNA"/>
</dbReference>
<evidence type="ECO:0000313" key="3">
    <source>
        <dbReference type="Proteomes" id="UP000322699"/>
    </source>
</evidence>
<organism evidence="2 3">
    <name type="scientific">Rubripirellula obstinata</name>
    <dbReference type="NCBI Taxonomy" id="406547"/>
    <lineage>
        <taxon>Bacteria</taxon>
        <taxon>Pseudomonadati</taxon>
        <taxon>Planctomycetota</taxon>
        <taxon>Planctomycetia</taxon>
        <taxon>Pirellulales</taxon>
        <taxon>Pirellulaceae</taxon>
        <taxon>Rubripirellula</taxon>
    </lineage>
</organism>
<name>A0A5B1CEJ1_9BACT</name>
<keyword evidence="1" id="KW-0812">Transmembrane</keyword>
<evidence type="ECO:0000313" key="2">
    <source>
        <dbReference type="EMBL" id="KAA1257754.1"/>
    </source>
</evidence>
<evidence type="ECO:0000256" key="1">
    <source>
        <dbReference type="SAM" id="Phobius"/>
    </source>
</evidence>
<dbReference type="InterPro" id="IPR012902">
    <property type="entry name" value="N_methyl_site"/>
</dbReference>
<reference evidence="2 3" key="1">
    <citation type="submission" date="2019-08" db="EMBL/GenBank/DDBJ databases">
        <title>Deep-cultivation of Planctomycetes and their phenomic and genomic characterization uncovers novel biology.</title>
        <authorList>
            <person name="Wiegand S."/>
            <person name="Jogler M."/>
            <person name="Boedeker C."/>
            <person name="Pinto D."/>
            <person name="Vollmers J."/>
            <person name="Rivas-Marin E."/>
            <person name="Kohn T."/>
            <person name="Peeters S.H."/>
            <person name="Heuer A."/>
            <person name="Rast P."/>
            <person name="Oberbeckmann S."/>
            <person name="Bunk B."/>
            <person name="Jeske O."/>
            <person name="Meyerdierks A."/>
            <person name="Storesund J.E."/>
            <person name="Kallscheuer N."/>
            <person name="Luecker S."/>
            <person name="Lage O.M."/>
            <person name="Pohl T."/>
            <person name="Merkel B.J."/>
            <person name="Hornburger P."/>
            <person name="Mueller R.-W."/>
            <person name="Bruemmer F."/>
            <person name="Labrenz M."/>
            <person name="Spormann A.M."/>
            <person name="Op Den Camp H."/>
            <person name="Overmann J."/>
            <person name="Amann R."/>
            <person name="Jetten M.S.M."/>
            <person name="Mascher T."/>
            <person name="Medema M.H."/>
            <person name="Devos D.P."/>
            <person name="Kaster A.-K."/>
            <person name="Ovreas L."/>
            <person name="Rohde M."/>
            <person name="Galperin M.Y."/>
            <person name="Jogler C."/>
        </authorList>
    </citation>
    <scope>NUCLEOTIDE SEQUENCE [LARGE SCALE GENOMIC DNA]</scope>
    <source>
        <strain evidence="2 3">LF1</strain>
    </source>
</reference>
<proteinExistence type="predicted"/>
<sequence length="439" mass="48400">MVIPMDLNETSSAKAKRSLRRAFTLVEVLTVLVILSIMGSMILTATRGVTRTAKRARTISIVQAIDHVIQQQYESYRYRALAVEIPDSFNPYDDNDASTDTEIGYEVLATETARVRMMMLRDLQRMEMPDRYTDITSPPSAIRAACNPVLLNPAGQIIASRLDPSKRRMMPVNWYGVGNDIPSRLAMYNDRLSGSQTAEHQGAECLYMIMATSFVGGSPAIDTIPAANIGDIDGDFMPEILDGWGRPIEFVRWPVGFQDVYGATDSQLADDFDLFRSDYAYIADPPPPPPTPPTGMTMDPSLPIDPYDTSAFPQRFPWSVRPLIISPGDDEEFGIALNPWSDSTTEQPLFSYQAATWFWPITAAYYGAELPGRTRGAGGTTFGATAGHPFPDPYLRRFVATNGGAAGFDGFFPGQSFTGDDNVEATQDNLSNYSIQVEQ</sequence>
<accession>A0A5B1CEJ1</accession>